<organism evidence="1 2">
    <name type="scientific">Gulosibacter faecalis</name>
    <dbReference type="NCBI Taxonomy" id="272240"/>
    <lineage>
        <taxon>Bacteria</taxon>
        <taxon>Bacillati</taxon>
        <taxon>Actinomycetota</taxon>
        <taxon>Actinomycetes</taxon>
        <taxon>Micrococcales</taxon>
        <taxon>Microbacteriaceae</taxon>
        <taxon>Gulosibacter</taxon>
    </lineage>
</organism>
<reference evidence="2" key="1">
    <citation type="journal article" date="2019" name="Int. J. Syst. Evol. Microbiol.">
        <title>The Global Catalogue of Microorganisms (GCM) 10K type strain sequencing project: providing services to taxonomists for standard genome sequencing and annotation.</title>
        <authorList>
            <consortium name="The Broad Institute Genomics Platform"/>
            <consortium name="The Broad Institute Genome Sequencing Center for Infectious Disease"/>
            <person name="Wu L."/>
            <person name="Ma J."/>
        </authorList>
    </citation>
    <scope>NUCLEOTIDE SEQUENCE [LARGE SCALE GENOMIC DNA]</scope>
    <source>
        <strain evidence="2">TISTR 1514</strain>
    </source>
</reference>
<gene>
    <name evidence="1" type="ORF">ACFSW7_01840</name>
</gene>
<dbReference type="Proteomes" id="UP001597492">
    <property type="component" value="Unassembled WGS sequence"/>
</dbReference>
<evidence type="ECO:0000313" key="1">
    <source>
        <dbReference type="EMBL" id="MFD2757116.1"/>
    </source>
</evidence>
<evidence type="ECO:0008006" key="3">
    <source>
        <dbReference type="Google" id="ProtNLM"/>
    </source>
</evidence>
<comment type="caution">
    <text evidence="1">The sequence shown here is derived from an EMBL/GenBank/DDBJ whole genome shotgun (WGS) entry which is preliminary data.</text>
</comment>
<accession>A0ABW5UV61</accession>
<dbReference type="EMBL" id="JBHUNE010000001">
    <property type="protein sequence ID" value="MFD2757116.1"/>
    <property type="molecule type" value="Genomic_DNA"/>
</dbReference>
<evidence type="ECO:0000313" key="2">
    <source>
        <dbReference type="Proteomes" id="UP001597492"/>
    </source>
</evidence>
<sequence length="140" mass="15339">MAWLRRFGSFNTGWVDVPIGTGDGWWLDGTGTVQVRRRGGSDPDLDMLDIRFTNVGVLPDAPEFGYLTPAGFLPDGFRVWSPERAAINLGNVNGNREYRIRIMQNSRLLLQRGGDQPGTGVQAIQGTLSLLAYAARPGGY</sequence>
<protein>
    <recommendedName>
        <fullName evidence="3">Phage tail protein</fullName>
    </recommendedName>
</protein>
<keyword evidence="2" id="KW-1185">Reference proteome</keyword>
<proteinExistence type="predicted"/>
<name>A0ABW5UV61_9MICO</name>
<dbReference type="RefSeq" id="WP_019618449.1">
    <property type="nucleotide sequence ID" value="NZ_JBHUNE010000001.1"/>
</dbReference>